<feature type="region of interest" description="Disordered" evidence="1">
    <location>
        <begin position="266"/>
        <end position="286"/>
    </location>
</feature>
<protein>
    <submittedName>
        <fullName evidence="4">Uncharacterized protein</fullName>
    </submittedName>
</protein>
<dbReference type="Pfam" id="PF22863">
    <property type="entry name" value="TraI_middle"/>
    <property type="match status" value="1"/>
</dbReference>
<name>B1ZI24_METPB</name>
<sequence length="623" mass="66478">MVRAERVIERLRAVSAPTPEAARARLVAAVSARQAHRAAASAPLLARSVEPSDVLPAGAARAEVYRGEESAARRVIEIAGPIVTRSRSWADLHTSLVEHGIAYAAKGSGAVFIVDGIVLKASTCRAASRAKLEARLGPFQPGPAGDGAPLPQGHRRAPTVPSPRAAPGIDPALFAVARQAQSAAGAARETYDATYPELNIAPLLKAAVVGPAPRAAPSARTLARRIGKPLPRLAPLRQPEASGSNLSGLLALYHKGMQAERYRVVAERTRSPASSDQDGRHRPVPDRLVQLTPRPMVGIAAGRSALEQAAGRDSAIYLTPLSDERHHVVLSGARLEDVGRLQAAGFAPALVLDRRDGRHEVVLTAPNRNRPYEQAALAEAREHLRLSLGLGRARFGLRIDAAERPGTVLPGAEPHAPRIYAQIVTATGATCERLGRLISHFVAVFARRFGLGPGSRLGRGADPDDGTPHADAALYWAHRADLLARWQGRWPDPSRVDALIARRLRSTGHSEAAIAALVSACAPGVPRIGRRAWTGYGRRAAAHAFRDEADSCWAFDRATPAMWAELEQAVKARARPDKTKPTPLREPPFAGPVPLPPRNEARLGTTRRRSSNGRGDPEGPGER</sequence>
<feature type="domain" description="TraI-like middle" evidence="3">
    <location>
        <begin position="59"/>
        <end position="141"/>
    </location>
</feature>
<dbReference type="InterPro" id="IPR054366">
    <property type="entry name" value="RepB/MobA-like_C"/>
</dbReference>
<reference evidence="4" key="1">
    <citation type="submission" date="2008-04" db="EMBL/GenBank/DDBJ databases">
        <title>Complete sequence of chromosome of Methylobacterium populi BJ001.</title>
        <authorList>
            <consortium name="US DOE Joint Genome Institute"/>
            <person name="Copeland A."/>
            <person name="Lucas S."/>
            <person name="Lapidus A."/>
            <person name="Glavina del Rio T."/>
            <person name="Dalin E."/>
            <person name="Tice H."/>
            <person name="Bruce D."/>
            <person name="Goodwin L."/>
            <person name="Pitluck S."/>
            <person name="Chertkov O."/>
            <person name="Brettin T."/>
            <person name="Detter J.C."/>
            <person name="Han C."/>
            <person name="Kuske C.R."/>
            <person name="Schmutz J."/>
            <person name="Larimer F."/>
            <person name="Land M."/>
            <person name="Hauser L."/>
            <person name="Kyrpides N."/>
            <person name="Mikhailova N."/>
            <person name="Marx C."/>
            <person name="Richardson P."/>
        </authorList>
    </citation>
    <scope>NUCLEOTIDE SEQUENCE [LARGE SCALE GENOMIC DNA]</scope>
    <source>
        <strain evidence="4">BJ001</strain>
    </source>
</reference>
<organism evidence="4 5">
    <name type="scientific">Methylorubrum populi (strain ATCC BAA-705 / NCIMB 13946 / BJ001)</name>
    <name type="common">Methylobacterium populi</name>
    <dbReference type="NCBI Taxonomy" id="441620"/>
    <lineage>
        <taxon>Bacteria</taxon>
        <taxon>Pseudomonadati</taxon>
        <taxon>Pseudomonadota</taxon>
        <taxon>Alphaproteobacteria</taxon>
        <taxon>Hyphomicrobiales</taxon>
        <taxon>Methylobacteriaceae</taxon>
        <taxon>Methylorubrum</taxon>
    </lineage>
</organism>
<dbReference type="Gene3D" id="1.10.1240.50">
    <property type="match status" value="1"/>
</dbReference>
<evidence type="ECO:0000259" key="2">
    <source>
        <dbReference type="Pfam" id="PF22448"/>
    </source>
</evidence>
<dbReference type="HOGENOM" id="CLU_439281_0_0_5"/>
<dbReference type="InterPro" id="IPR054462">
    <property type="entry name" value="TraI_M"/>
</dbReference>
<dbReference type="RefSeq" id="WP_012452271.1">
    <property type="nucleotide sequence ID" value="NC_010725.1"/>
</dbReference>
<accession>B1ZI24</accession>
<feature type="region of interest" description="Disordered" evidence="1">
    <location>
        <begin position="137"/>
        <end position="162"/>
    </location>
</feature>
<dbReference type="EMBL" id="CP001029">
    <property type="protein sequence ID" value="ACB78510.1"/>
    <property type="molecule type" value="Genomic_DNA"/>
</dbReference>
<evidence type="ECO:0000259" key="3">
    <source>
        <dbReference type="Pfam" id="PF22863"/>
    </source>
</evidence>
<evidence type="ECO:0000256" key="1">
    <source>
        <dbReference type="SAM" id="MobiDB-lite"/>
    </source>
</evidence>
<feature type="compositionally biased region" description="Basic and acidic residues" evidence="1">
    <location>
        <begin position="571"/>
        <end position="580"/>
    </location>
</feature>
<dbReference type="eggNOG" id="ENOG50314P7">
    <property type="taxonomic scope" value="Bacteria"/>
</dbReference>
<evidence type="ECO:0000313" key="4">
    <source>
        <dbReference type="EMBL" id="ACB78510.1"/>
    </source>
</evidence>
<dbReference type="Pfam" id="PF22448">
    <property type="entry name" value="RepB_primase_C"/>
    <property type="match status" value="1"/>
</dbReference>
<dbReference type="OrthoDB" id="279005at2"/>
<feature type="compositionally biased region" description="Pro residues" evidence="1">
    <location>
        <begin position="584"/>
        <end position="597"/>
    </location>
</feature>
<dbReference type="KEGG" id="mpo:Mpop_0329"/>
<dbReference type="AlphaFoldDB" id="B1ZI24"/>
<gene>
    <name evidence="4" type="ordered locus">Mpop_0329</name>
</gene>
<proteinExistence type="predicted"/>
<dbReference type="STRING" id="441620.Mpop_0329"/>
<dbReference type="Proteomes" id="UP000007136">
    <property type="component" value="Chromosome"/>
</dbReference>
<feature type="region of interest" description="Disordered" evidence="1">
    <location>
        <begin position="571"/>
        <end position="623"/>
    </location>
</feature>
<evidence type="ECO:0000313" key="5">
    <source>
        <dbReference type="Proteomes" id="UP000007136"/>
    </source>
</evidence>
<feature type="domain" description="RepB/MobA-like C-terminal" evidence="2">
    <location>
        <begin position="492"/>
        <end position="544"/>
    </location>
</feature>